<dbReference type="InterPro" id="IPR012910">
    <property type="entry name" value="Plug_dom"/>
</dbReference>
<gene>
    <name evidence="13" type="ORF">L2725_07085</name>
</gene>
<dbReference type="InterPro" id="IPR037066">
    <property type="entry name" value="Plug_dom_sf"/>
</dbReference>
<dbReference type="InterPro" id="IPR000531">
    <property type="entry name" value="Beta-barrel_TonB"/>
</dbReference>
<evidence type="ECO:0000256" key="8">
    <source>
        <dbReference type="PROSITE-ProRule" id="PRU01360"/>
    </source>
</evidence>
<dbReference type="Gene3D" id="2.40.170.20">
    <property type="entry name" value="TonB-dependent receptor, beta-barrel domain"/>
    <property type="match status" value="1"/>
</dbReference>
<evidence type="ECO:0000256" key="9">
    <source>
        <dbReference type="RuleBase" id="RU003357"/>
    </source>
</evidence>
<dbReference type="PROSITE" id="PS52016">
    <property type="entry name" value="TONB_DEPENDENT_REC_3"/>
    <property type="match status" value="1"/>
</dbReference>
<keyword evidence="4 8" id="KW-0812">Transmembrane</keyword>
<dbReference type="InterPro" id="IPR039426">
    <property type="entry name" value="TonB-dep_rcpt-like"/>
</dbReference>
<proteinExistence type="inferred from homology"/>
<keyword evidence="5 9" id="KW-0798">TonB box</keyword>
<feature type="domain" description="TonB-dependent receptor-like beta-barrel" evidence="11">
    <location>
        <begin position="286"/>
        <end position="684"/>
    </location>
</feature>
<feature type="chain" id="PRO_5046073871" evidence="10">
    <location>
        <begin position="22"/>
        <end position="727"/>
    </location>
</feature>
<evidence type="ECO:0000256" key="2">
    <source>
        <dbReference type="ARBA" id="ARBA00022448"/>
    </source>
</evidence>
<keyword evidence="7 8" id="KW-0998">Cell outer membrane</keyword>
<dbReference type="SUPFAM" id="SSF56935">
    <property type="entry name" value="Porins"/>
    <property type="match status" value="1"/>
</dbReference>
<dbReference type="EMBL" id="JAKIKT010000002">
    <property type="protein sequence ID" value="MCL2913551.1"/>
    <property type="molecule type" value="Genomic_DNA"/>
</dbReference>
<evidence type="ECO:0000256" key="10">
    <source>
        <dbReference type="SAM" id="SignalP"/>
    </source>
</evidence>
<dbReference type="Gene3D" id="2.170.130.10">
    <property type="entry name" value="TonB-dependent receptor, plug domain"/>
    <property type="match status" value="1"/>
</dbReference>
<evidence type="ECO:0000256" key="7">
    <source>
        <dbReference type="ARBA" id="ARBA00023237"/>
    </source>
</evidence>
<protein>
    <submittedName>
        <fullName evidence="13">TonB-dependent receptor</fullName>
    </submittedName>
</protein>
<evidence type="ECO:0000259" key="12">
    <source>
        <dbReference type="Pfam" id="PF07715"/>
    </source>
</evidence>
<keyword evidence="10" id="KW-0732">Signal</keyword>
<evidence type="ECO:0000313" key="13">
    <source>
        <dbReference type="EMBL" id="MCL2913551.1"/>
    </source>
</evidence>
<evidence type="ECO:0000256" key="4">
    <source>
        <dbReference type="ARBA" id="ARBA00022692"/>
    </source>
</evidence>
<evidence type="ECO:0000256" key="5">
    <source>
        <dbReference type="ARBA" id="ARBA00023077"/>
    </source>
</evidence>
<comment type="similarity">
    <text evidence="8 9">Belongs to the TonB-dependent receptor family.</text>
</comment>
<accession>A0ABT0N524</accession>
<dbReference type="Pfam" id="PF00593">
    <property type="entry name" value="TonB_dep_Rec_b-barrel"/>
    <property type="match status" value="1"/>
</dbReference>
<reference evidence="13 14" key="1">
    <citation type="submission" date="2022-01" db="EMBL/GenBank/DDBJ databases">
        <title>Whole genome-based taxonomy of the Shewanellaceae.</title>
        <authorList>
            <person name="Martin-Rodriguez A.J."/>
        </authorList>
    </citation>
    <scope>NUCLEOTIDE SEQUENCE [LARGE SCALE GENOMIC DNA]</scope>
    <source>
        <strain evidence="13 14">DSM 21332</strain>
    </source>
</reference>
<keyword evidence="6 8" id="KW-0472">Membrane</keyword>
<organism evidence="13 14">
    <name type="scientific">Shewanella corallii</name>
    <dbReference type="NCBI Taxonomy" id="560080"/>
    <lineage>
        <taxon>Bacteria</taxon>
        <taxon>Pseudomonadati</taxon>
        <taxon>Pseudomonadota</taxon>
        <taxon>Gammaproteobacteria</taxon>
        <taxon>Alteromonadales</taxon>
        <taxon>Shewanellaceae</taxon>
        <taxon>Shewanella</taxon>
    </lineage>
</organism>
<sequence length="727" mass="80020">MFTKSTLALAVILAMQSPLVAAHSKETRAASQQQAAEEEMETIEVRGVRQRLEKAGVLTDSIMKTEIVSAELIENKNAVNLTEAIDNTPGVRVSNECSMCGVKRIMLNGLRGEQTTLLVDGLPVHAMIAGYYAVDAIPTTGVDRIEVARGAGASLIAPEAIGGTINVITKTATENAATVDVSVGEDGNRKIGILGTGISEDGKTRATLIAQYDARDQVDEDNNLVNEAPSQENRTFTARLSHDLTDKDNLTLRYSNVDSEIIGGPMIGAEFADGVASSIGTIIAGYDGVDSDLLFDGSDVRNDFVGKAWETTEWIHTQRDEVTLSWLRELNDDLNMTLSGVYSDHSQDSFYEGFRYYAEDTMMYFDARFNYFLNASHLLTFGVDHRTEEMRSQSSGEVAAPDKYVSDSFDYDTLGFYLQDTWQATDALEIAMALRYDNVQADFIDPKKPGKEIDKSILAPRVDIRYSHNDEWTSRLSAGRGYRAPLSFFETDHGILDADLGFAIDIDELERSTSATYALSYAGNDLTMTTSLAWTEVEHLASLTETDEGIPLLTQLDEKAAVTTADIALGYDLTDDLTLGFTAEGFFYDDAFKSSYAIAPVEERLTLNADYLIGGWDIFANLVWVGSRDLSEYGYEGYNQVDGNGNVIESSKKSTDAPSYWTLDLKVTKAITDNIDFYAGVNNLFDYTQVNEGETPLFFDTDGGYDVAYIWGPLRGREVYAGFKAEF</sequence>
<keyword evidence="13" id="KW-0675">Receptor</keyword>
<evidence type="ECO:0000313" key="14">
    <source>
        <dbReference type="Proteomes" id="UP001202831"/>
    </source>
</evidence>
<keyword evidence="2 8" id="KW-0813">Transport</keyword>
<evidence type="ECO:0000256" key="6">
    <source>
        <dbReference type="ARBA" id="ARBA00023136"/>
    </source>
</evidence>
<dbReference type="RefSeq" id="WP_249248299.1">
    <property type="nucleotide sequence ID" value="NZ_JAKIKT010000002.1"/>
</dbReference>
<evidence type="ECO:0000259" key="11">
    <source>
        <dbReference type="Pfam" id="PF00593"/>
    </source>
</evidence>
<evidence type="ECO:0000256" key="3">
    <source>
        <dbReference type="ARBA" id="ARBA00022452"/>
    </source>
</evidence>
<comment type="subcellular location">
    <subcellularLocation>
        <location evidence="1 8">Cell outer membrane</location>
        <topology evidence="1 8">Multi-pass membrane protein</topology>
    </subcellularLocation>
</comment>
<keyword evidence="3 8" id="KW-1134">Transmembrane beta strand</keyword>
<feature type="domain" description="TonB-dependent receptor plug" evidence="12">
    <location>
        <begin position="60"/>
        <end position="164"/>
    </location>
</feature>
<dbReference type="InterPro" id="IPR036942">
    <property type="entry name" value="Beta-barrel_TonB_sf"/>
</dbReference>
<feature type="signal peptide" evidence="10">
    <location>
        <begin position="1"/>
        <end position="21"/>
    </location>
</feature>
<comment type="caution">
    <text evidence="13">The sequence shown here is derived from an EMBL/GenBank/DDBJ whole genome shotgun (WGS) entry which is preliminary data.</text>
</comment>
<dbReference type="PANTHER" id="PTHR30069:SF57">
    <property type="entry name" value="TONB-DEPENDENT RECEPTOR"/>
    <property type="match status" value="1"/>
</dbReference>
<keyword evidence="14" id="KW-1185">Reference proteome</keyword>
<name>A0ABT0N524_9GAMM</name>
<dbReference type="Proteomes" id="UP001202831">
    <property type="component" value="Unassembled WGS sequence"/>
</dbReference>
<evidence type="ECO:0000256" key="1">
    <source>
        <dbReference type="ARBA" id="ARBA00004571"/>
    </source>
</evidence>
<dbReference type="PANTHER" id="PTHR30069">
    <property type="entry name" value="TONB-DEPENDENT OUTER MEMBRANE RECEPTOR"/>
    <property type="match status" value="1"/>
</dbReference>
<dbReference type="Pfam" id="PF07715">
    <property type="entry name" value="Plug"/>
    <property type="match status" value="1"/>
</dbReference>